<dbReference type="AlphaFoldDB" id="K6Z6I2"/>
<dbReference type="eggNOG" id="COG0775">
    <property type="taxonomic scope" value="Bacteria"/>
</dbReference>
<keyword evidence="1" id="KW-0732">Signal</keyword>
<evidence type="ECO:0000313" key="3">
    <source>
        <dbReference type="EMBL" id="GAC24603.1"/>
    </source>
</evidence>
<dbReference type="CDD" id="cd09008">
    <property type="entry name" value="MTAN"/>
    <property type="match status" value="1"/>
</dbReference>
<protein>
    <submittedName>
        <fullName evidence="3">S-adenosylhomocysteine/5'-methylthioadenosine nucleosidase</fullName>
        <ecNumber evidence="3">3.2.2.9</ecNumber>
    </submittedName>
</protein>
<proteinExistence type="predicted"/>
<dbReference type="SUPFAM" id="SSF53167">
    <property type="entry name" value="Purine and uridine phosphorylases"/>
    <property type="match status" value="1"/>
</dbReference>
<evidence type="ECO:0000259" key="2">
    <source>
        <dbReference type="Pfam" id="PF01048"/>
    </source>
</evidence>
<gene>
    <name evidence="3" type="ORF">GMES_2307</name>
</gene>
<sequence>MTLKAIPSFCRLMGNIKTVTVMCIMLTTFTVAAKNTDPFSEYGPRTFEVDNKWTAIVAAYEPEIKAIDAAIAKLPDANITKTVTFQGVKYQLGTYKGEPIVIFTTGISVPNAAMTMQMALDYFPIDRVIMMGIAGAISSEFTPGDIAVPARWYFHDESVYINPDAENEGQFVLPDYYEKSLASFLDRRKQDPHSPAYENFGFIHPEEMAVIKEGWDSPRQMPYFTASSELLDLTKKAIKKVSPIAMPSGKAIKVKVGGNGVTGSVFLDNAEYRNWVRRVFNADVSEMESAAVAQVCFVNDVDWVVIRSISDLAGGQQGKNVENVFDGIASGTGAKLLLGVLDEVVALPVQ</sequence>
<reference evidence="3 4" key="1">
    <citation type="journal article" date="2017" name="Antonie Van Leeuwenhoek">
        <title>Rhizobium rhizosphaerae sp. nov., a novel species isolated from rice rhizosphere.</title>
        <authorList>
            <person name="Zhao J.J."/>
            <person name="Zhang J."/>
            <person name="Zhang R.J."/>
            <person name="Zhang C.W."/>
            <person name="Yin H.Q."/>
            <person name="Zhang X.X."/>
        </authorList>
    </citation>
    <scope>NUCLEOTIDE SEQUENCE [LARGE SCALE GENOMIC DNA]</scope>
    <source>
        <strain evidence="3 4">KMM 241</strain>
    </source>
</reference>
<dbReference type="InterPro" id="IPR035994">
    <property type="entry name" value="Nucleoside_phosphorylase_sf"/>
</dbReference>
<dbReference type="PANTHER" id="PTHR21234:SF42">
    <property type="entry name" value="PHOSPHORYLASE SUPERFAMILY PROTEIN"/>
    <property type="match status" value="1"/>
</dbReference>
<organism evidence="3 4">
    <name type="scientific">Paraglaciecola mesophila KMM 241</name>
    <dbReference type="NCBI Taxonomy" id="1128912"/>
    <lineage>
        <taxon>Bacteria</taxon>
        <taxon>Pseudomonadati</taxon>
        <taxon>Pseudomonadota</taxon>
        <taxon>Gammaproteobacteria</taxon>
        <taxon>Alteromonadales</taxon>
        <taxon>Alteromonadaceae</taxon>
        <taxon>Paraglaciecola</taxon>
    </lineage>
</organism>
<dbReference type="InterPro" id="IPR000845">
    <property type="entry name" value="Nucleoside_phosphorylase_d"/>
</dbReference>
<name>K6Z6I2_9ALTE</name>
<evidence type="ECO:0000313" key="4">
    <source>
        <dbReference type="Proteomes" id="UP000006263"/>
    </source>
</evidence>
<dbReference type="EMBL" id="BAEP01000047">
    <property type="protein sequence ID" value="GAC24603.1"/>
    <property type="molecule type" value="Genomic_DNA"/>
</dbReference>
<dbReference type="Gene3D" id="3.40.50.1580">
    <property type="entry name" value="Nucleoside phosphorylase domain"/>
    <property type="match status" value="1"/>
</dbReference>
<keyword evidence="3" id="KW-0378">Hydrolase</keyword>
<dbReference type="GO" id="GO:0008782">
    <property type="term" value="F:adenosylhomocysteine nucleosidase activity"/>
    <property type="evidence" value="ECO:0007669"/>
    <property type="project" value="UniProtKB-EC"/>
</dbReference>
<feature type="domain" description="Nucleoside phosphorylase" evidence="2">
    <location>
        <begin position="55"/>
        <end position="336"/>
    </location>
</feature>
<dbReference type="Proteomes" id="UP000006263">
    <property type="component" value="Unassembled WGS sequence"/>
</dbReference>
<keyword evidence="3" id="KW-0326">Glycosidase</keyword>
<feature type="signal peptide" evidence="1">
    <location>
        <begin position="1"/>
        <end position="33"/>
    </location>
</feature>
<feature type="chain" id="PRO_5003897969" evidence="1">
    <location>
        <begin position="34"/>
        <end position="350"/>
    </location>
</feature>
<accession>K6Z6I2</accession>
<dbReference type="EC" id="3.2.2.9" evidence="3"/>
<comment type="caution">
    <text evidence="3">The sequence shown here is derived from an EMBL/GenBank/DDBJ whole genome shotgun (WGS) entry which is preliminary data.</text>
</comment>
<evidence type="ECO:0000256" key="1">
    <source>
        <dbReference type="SAM" id="SignalP"/>
    </source>
</evidence>
<dbReference type="Pfam" id="PF01048">
    <property type="entry name" value="PNP_UDP_1"/>
    <property type="match status" value="1"/>
</dbReference>
<dbReference type="PANTHER" id="PTHR21234">
    <property type="entry name" value="PURINE NUCLEOSIDE PHOSPHORYLASE"/>
    <property type="match status" value="1"/>
</dbReference>
<dbReference type="GO" id="GO:0009116">
    <property type="term" value="P:nucleoside metabolic process"/>
    <property type="evidence" value="ECO:0007669"/>
    <property type="project" value="InterPro"/>
</dbReference>